<keyword evidence="1" id="KW-0812">Transmembrane</keyword>
<gene>
    <name evidence="2" type="ORF">SAMN04487968_11267</name>
</gene>
<keyword evidence="1" id="KW-1133">Transmembrane helix</keyword>
<accession>A0A1I1MEY5</accession>
<evidence type="ECO:0000313" key="2">
    <source>
        <dbReference type="EMBL" id="SFC83939.1"/>
    </source>
</evidence>
<keyword evidence="1" id="KW-0472">Membrane</keyword>
<feature type="transmembrane region" description="Helical" evidence="1">
    <location>
        <begin position="96"/>
        <end position="116"/>
    </location>
</feature>
<reference evidence="2 3" key="1">
    <citation type="submission" date="2016-10" db="EMBL/GenBank/DDBJ databases">
        <authorList>
            <person name="de Groot N.N."/>
        </authorList>
    </citation>
    <scope>NUCLEOTIDE SEQUENCE [LARGE SCALE GENOMIC DNA]</scope>
    <source>
        <strain evidence="2 3">CGMCC 1.7056</strain>
    </source>
</reference>
<dbReference type="RefSeq" id="WP_091125551.1">
    <property type="nucleotide sequence ID" value="NZ_FOLB01000012.1"/>
</dbReference>
<name>A0A1I1MEY5_9ACTN</name>
<protein>
    <recommendedName>
        <fullName evidence="4">Integral membrane protein</fullName>
    </recommendedName>
</protein>
<evidence type="ECO:0000313" key="3">
    <source>
        <dbReference type="Proteomes" id="UP000198832"/>
    </source>
</evidence>
<dbReference type="EMBL" id="FOLB01000012">
    <property type="protein sequence ID" value="SFC83939.1"/>
    <property type="molecule type" value="Genomic_DNA"/>
</dbReference>
<proteinExistence type="predicted"/>
<dbReference type="AlphaFoldDB" id="A0A1I1MEY5"/>
<organism evidence="2 3">
    <name type="scientific">Nocardioides terrae</name>
    <dbReference type="NCBI Taxonomy" id="574651"/>
    <lineage>
        <taxon>Bacteria</taxon>
        <taxon>Bacillati</taxon>
        <taxon>Actinomycetota</taxon>
        <taxon>Actinomycetes</taxon>
        <taxon>Propionibacteriales</taxon>
        <taxon>Nocardioidaceae</taxon>
        <taxon>Nocardioides</taxon>
    </lineage>
</organism>
<feature type="transmembrane region" description="Helical" evidence="1">
    <location>
        <begin position="68"/>
        <end position="89"/>
    </location>
</feature>
<dbReference type="STRING" id="574651.SAMN04487968_11267"/>
<dbReference type="Proteomes" id="UP000198832">
    <property type="component" value="Unassembled WGS sequence"/>
</dbReference>
<evidence type="ECO:0008006" key="4">
    <source>
        <dbReference type="Google" id="ProtNLM"/>
    </source>
</evidence>
<evidence type="ECO:0000256" key="1">
    <source>
        <dbReference type="SAM" id="Phobius"/>
    </source>
</evidence>
<sequence>MDIESDPAPEPDTRKTALRVASWVVPVLVAVLHGLAIAVGAGLASWATSGTCDGPASVSQLAVGRRDLAVLTVLAFGPWVVAAVAAGLMHRGWVRYLVLGALVSVVPAAILVDALTSGPADWTTSFCF</sequence>
<keyword evidence="3" id="KW-1185">Reference proteome</keyword>
<feature type="transmembrane region" description="Helical" evidence="1">
    <location>
        <begin position="23"/>
        <end position="48"/>
    </location>
</feature>